<keyword evidence="2" id="KW-0732">Signal</keyword>
<keyword evidence="4" id="KW-1185">Reference proteome</keyword>
<dbReference type="AlphaFoldDB" id="A0A3E2H104"/>
<name>A0A3E2H104_SCYLI</name>
<evidence type="ECO:0000256" key="2">
    <source>
        <dbReference type="SAM" id="SignalP"/>
    </source>
</evidence>
<feature type="chain" id="PRO_5017647732" description="SCP domain-containing protein" evidence="2">
    <location>
        <begin position="21"/>
        <end position="190"/>
    </location>
</feature>
<evidence type="ECO:0000313" key="3">
    <source>
        <dbReference type="EMBL" id="RFU27074.1"/>
    </source>
</evidence>
<reference evidence="3 4" key="1">
    <citation type="submission" date="2018-05" db="EMBL/GenBank/DDBJ databases">
        <title>Draft genome sequence of Scytalidium lignicola DSM 105466, a ubiquitous saprotrophic fungus.</title>
        <authorList>
            <person name="Buettner E."/>
            <person name="Gebauer A.M."/>
            <person name="Hofrichter M."/>
            <person name="Liers C."/>
            <person name="Kellner H."/>
        </authorList>
    </citation>
    <scope>NUCLEOTIDE SEQUENCE [LARGE SCALE GENOMIC DNA]</scope>
    <source>
        <strain evidence="3 4">DSM 105466</strain>
    </source>
</reference>
<protein>
    <recommendedName>
        <fullName evidence="5">SCP domain-containing protein</fullName>
    </recommendedName>
</protein>
<evidence type="ECO:0008006" key="5">
    <source>
        <dbReference type="Google" id="ProtNLM"/>
    </source>
</evidence>
<feature type="region of interest" description="Disordered" evidence="1">
    <location>
        <begin position="171"/>
        <end position="190"/>
    </location>
</feature>
<dbReference type="Proteomes" id="UP000258309">
    <property type="component" value="Unassembled WGS sequence"/>
</dbReference>
<feature type="non-terminal residue" evidence="3">
    <location>
        <position position="190"/>
    </location>
</feature>
<sequence>MKSFAPVALFLMAISSSALAHILPAADMLDGFYTHHIDENGVNQTQYHGTVPDGTLASNPVTMPLTKRALISSAKFLTKRRQEHDYDNGVSCWTDSLLNLDDMISAQSGFENWIGGGRTASGTNSYKSGTVVVYWCAYDTDTETSSSFASDMNLLTNDGCGNTTPGWVNHGGYGRGGSSSGRDQSSQPFC</sequence>
<dbReference type="EMBL" id="NCSJ02000225">
    <property type="protein sequence ID" value="RFU27074.1"/>
    <property type="molecule type" value="Genomic_DNA"/>
</dbReference>
<feature type="non-terminal residue" evidence="3">
    <location>
        <position position="1"/>
    </location>
</feature>
<evidence type="ECO:0000313" key="4">
    <source>
        <dbReference type="Proteomes" id="UP000258309"/>
    </source>
</evidence>
<accession>A0A3E2H104</accession>
<proteinExistence type="predicted"/>
<comment type="caution">
    <text evidence="3">The sequence shown here is derived from an EMBL/GenBank/DDBJ whole genome shotgun (WGS) entry which is preliminary data.</text>
</comment>
<evidence type="ECO:0000256" key="1">
    <source>
        <dbReference type="SAM" id="MobiDB-lite"/>
    </source>
</evidence>
<organism evidence="3 4">
    <name type="scientific">Scytalidium lignicola</name>
    <name type="common">Hyphomycete</name>
    <dbReference type="NCBI Taxonomy" id="5539"/>
    <lineage>
        <taxon>Eukaryota</taxon>
        <taxon>Fungi</taxon>
        <taxon>Dikarya</taxon>
        <taxon>Ascomycota</taxon>
        <taxon>Pezizomycotina</taxon>
        <taxon>Leotiomycetes</taxon>
        <taxon>Leotiomycetes incertae sedis</taxon>
        <taxon>Scytalidium</taxon>
    </lineage>
</organism>
<gene>
    <name evidence="3" type="ORF">B7463_g9267</name>
</gene>
<feature type="signal peptide" evidence="2">
    <location>
        <begin position="1"/>
        <end position="20"/>
    </location>
</feature>
<feature type="compositionally biased region" description="Low complexity" evidence="1">
    <location>
        <begin position="180"/>
        <end position="190"/>
    </location>
</feature>